<comment type="function">
    <text evidence="4">Constitutes one of the two catalytic subunit of the tRNA-splicing endonuclease complex, a complex responsible for identification and cleavage of the splice sites in pre-tRNA. It cleaves pre-tRNA at the 5'- and 3'-splice sites to release the intron. The products are an intron and two tRNA half-molecules bearing 2',3'-cyclic phosphate and 5'-OH termini. There are no conserved sequences at the splice sites, but the intron is invariably located at the same site in the gene, placing the splice sites an invariant distance from the constant structural features of the tRNA body.</text>
</comment>
<dbReference type="InterPro" id="IPR006677">
    <property type="entry name" value="tRNA_intron_Endonuc_cat-like"/>
</dbReference>
<feature type="active site" evidence="5">
    <location>
        <position position="285"/>
    </location>
</feature>
<evidence type="ECO:0000313" key="9">
    <source>
        <dbReference type="Proteomes" id="UP000013776"/>
    </source>
</evidence>
<dbReference type="NCBIfam" id="TIGR00324">
    <property type="entry name" value="endA"/>
    <property type="match status" value="1"/>
</dbReference>
<dbReference type="OrthoDB" id="10249562at2759"/>
<keyword evidence="9" id="KW-1185">Reference proteome</keyword>
<dbReference type="Proteomes" id="UP000013776">
    <property type="component" value="Unassembled WGS sequence"/>
</dbReference>
<dbReference type="GO" id="GO:0005737">
    <property type="term" value="C:cytoplasm"/>
    <property type="evidence" value="ECO:0007669"/>
    <property type="project" value="TreeGrafter"/>
</dbReference>
<protein>
    <recommendedName>
        <fullName evidence="4">tRNA-splicing endonuclease subunit Sen2</fullName>
        <ecNumber evidence="4">4.6.1.16</ecNumber>
    </recommendedName>
</protein>
<dbReference type="InterPro" id="IPR006676">
    <property type="entry name" value="tRNA_splic"/>
</dbReference>
<dbReference type="Gene3D" id="3.40.1350.10">
    <property type="match status" value="1"/>
</dbReference>
<accession>R4XIH3</accession>
<evidence type="ECO:0000256" key="4">
    <source>
        <dbReference type="PIRNR" id="PIRNR011789"/>
    </source>
</evidence>
<comment type="similarity">
    <text evidence="1 4">Belongs to the tRNA-intron endonuclease family.</text>
</comment>
<keyword evidence="8" id="KW-0378">Hydrolase</keyword>
<proteinExistence type="inferred from homology"/>
<dbReference type="PANTHER" id="PTHR21227:SF0">
    <property type="entry name" value="TRNA-SPLICING ENDONUCLEASE SUBUNIT SEN2"/>
    <property type="match status" value="1"/>
</dbReference>
<reference evidence="8 9" key="1">
    <citation type="journal article" date="2013" name="MBio">
        <title>Genome sequencing of the plant pathogen Taphrina deformans, the causal agent of peach leaf curl.</title>
        <authorList>
            <person name="Cisse O.H."/>
            <person name="Almeida J.M.G.C.F."/>
            <person name="Fonseca A."/>
            <person name="Kumar A.A."/>
            <person name="Salojaervi J."/>
            <person name="Overmyer K."/>
            <person name="Hauser P.M."/>
            <person name="Pagni M."/>
        </authorList>
    </citation>
    <scope>NUCLEOTIDE SEQUENCE [LARGE SCALE GENOMIC DNA]</scope>
    <source>
        <strain evidence="9">PYCC 5710 / ATCC 11124 / CBS 356.35 / IMI 108563 / JCM 9778 / NBRC 8474</strain>
    </source>
</reference>
<evidence type="ECO:0000256" key="1">
    <source>
        <dbReference type="ARBA" id="ARBA00008078"/>
    </source>
</evidence>
<dbReference type="EC" id="4.6.1.16" evidence="4"/>
<feature type="active site" evidence="5">
    <location>
        <position position="277"/>
    </location>
</feature>
<evidence type="ECO:0000259" key="7">
    <source>
        <dbReference type="Pfam" id="PF01974"/>
    </source>
</evidence>
<feature type="compositionally biased region" description="Acidic residues" evidence="6">
    <location>
        <begin position="166"/>
        <end position="177"/>
    </location>
</feature>
<dbReference type="GO" id="GO:0000379">
    <property type="term" value="P:tRNA-type intron splice site recognition and cleavage"/>
    <property type="evidence" value="ECO:0007669"/>
    <property type="project" value="TreeGrafter"/>
</dbReference>
<dbReference type="eggNOG" id="KOG4685">
    <property type="taxonomic scope" value="Eukaryota"/>
</dbReference>
<dbReference type="GO" id="GO:0000213">
    <property type="term" value="F:tRNA-intron lyase activity"/>
    <property type="evidence" value="ECO:0007669"/>
    <property type="project" value="UniProtKB-UniRule"/>
</dbReference>
<evidence type="ECO:0000256" key="3">
    <source>
        <dbReference type="ARBA" id="ARBA00023239"/>
    </source>
</evidence>
<sequence length="372" mass="42511">MSKAGKAHLNDLYKKPLPVHNVVPLPALTQNPISLLYYLYQFFFASIPSAERYRGTLNVETRSVWITDEASASALWYCGFFGKGQYSRSEPSWFVRTQRALGLIGKDERLTSEEVTARRRVARADMKAERARKEKEVLEATLRAEGRLPGPDTTKPVDPTAVTGDAETEDEEEEEVESASVTDPVPDLEHLQLTLYEALFLSDALDALDIYQPESSTPMEKNTLLSCFSRLCSTPSDPDTIMTDCHFLIQYAVYHHYRSLGWTVKPGIKFGVDWLLYKRGPVFSHAEFSIIVMPAARTAEAEVDENEEGRPWWWLHTLSRVNGQVKKTVILTYVQFELGKVNVEQEGLERVMKRYNIREVSLKRWIPSRNRD</sequence>
<dbReference type="SUPFAM" id="SSF53032">
    <property type="entry name" value="tRNA-intron endonuclease catalytic domain-like"/>
    <property type="match status" value="1"/>
</dbReference>
<dbReference type="GO" id="GO:0000214">
    <property type="term" value="C:tRNA-intron endonuclease complex"/>
    <property type="evidence" value="ECO:0007669"/>
    <property type="project" value="UniProtKB-UniRule"/>
</dbReference>
<dbReference type="PANTHER" id="PTHR21227">
    <property type="entry name" value="TRNA-SPLICING ENDONUCLEASE SUBUNIT SEN2"/>
    <property type="match status" value="1"/>
</dbReference>
<evidence type="ECO:0000256" key="5">
    <source>
        <dbReference type="PIRSR" id="PIRSR011789-1"/>
    </source>
</evidence>
<feature type="active site" evidence="5">
    <location>
        <position position="327"/>
    </location>
</feature>
<dbReference type="Pfam" id="PF01974">
    <property type="entry name" value="tRNA_int_endo"/>
    <property type="match status" value="1"/>
</dbReference>
<dbReference type="GO" id="GO:0003676">
    <property type="term" value="F:nucleic acid binding"/>
    <property type="evidence" value="ECO:0007669"/>
    <property type="project" value="InterPro"/>
</dbReference>
<evidence type="ECO:0000313" key="8">
    <source>
        <dbReference type="EMBL" id="CCG83157.1"/>
    </source>
</evidence>
<dbReference type="VEuPathDB" id="FungiDB:TAPDE_003329"/>
<keyword evidence="3 4" id="KW-0456">Lyase</keyword>
<dbReference type="STRING" id="1097556.R4XIH3"/>
<organism evidence="8 9">
    <name type="scientific">Taphrina deformans (strain PYCC 5710 / ATCC 11124 / CBS 356.35 / IMI 108563 / JCM 9778 / NBRC 8474)</name>
    <name type="common">Peach leaf curl fungus</name>
    <name type="synonym">Lalaria deformans</name>
    <dbReference type="NCBI Taxonomy" id="1097556"/>
    <lineage>
        <taxon>Eukaryota</taxon>
        <taxon>Fungi</taxon>
        <taxon>Dikarya</taxon>
        <taxon>Ascomycota</taxon>
        <taxon>Taphrinomycotina</taxon>
        <taxon>Taphrinomycetes</taxon>
        <taxon>Taphrinales</taxon>
        <taxon>Taphrinaceae</taxon>
        <taxon>Taphrina</taxon>
    </lineage>
</organism>
<keyword evidence="8" id="KW-0255">Endonuclease</keyword>
<name>R4XIH3_TAPDE</name>
<dbReference type="EMBL" id="CAHR02000126">
    <property type="protein sequence ID" value="CCG83157.1"/>
    <property type="molecule type" value="Genomic_DNA"/>
</dbReference>
<dbReference type="AlphaFoldDB" id="R4XIH3"/>
<comment type="caution">
    <text evidence="8">The sequence shown here is derived from an EMBL/GenBank/DDBJ whole genome shotgun (WGS) entry which is preliminary data.</text>
</comment>
<feature type="domain" description="tRNA intron endonuclease catalytic" evidence="7">
    <location>
        <begin position="247"/>
        <end position="335"/>
    </location>
</feature>
<dbReference type="InterPro" id="IPR016589">
    <property type="entry name" value="tRNA_splic_SEN2"/>
</dbReference>
<keyword evidence="8" id="KW-0540">Nuclease</keyword>
<dbReference type="InterPro" id="IPR036167">
    <property type="entry name" value="tRNA_intron_Endo_cat-like_sf"/>
</dbReference>
<dbReference type="InterPro" id="IPR011856">
    <property type="entry name" value="tRNA_endonuc-like_dom_sf"/>
</dbReference>
<keyword evidence="2 4" id="KW-0819">tRNA processing</keyword>
<dbReference type="PIRSF" id="PIRSF011789">
    <property type="entry name" value="tRNA_splic_SEN2"/>
    <property type="match status" value="1"/>
</dbReference>
<evidence type="ECO:0000256" key="6">
    <source>
        <dbReference type="SAM" id="MobiDB-lite"/>
    </source>
</evidence>
<gene>
    <name evidence="8" type="ORF">TAPDE_003329</name>
</gene>
<feature type="region of interest" description="Disordered" evidence="6">
    <location>
        <begin position="141"/>
        <end position="183"/>
    </location>
</feature>
<dbReference type="CDD" id="cd22363">
    <property type="entry name" value="tRNA-intron_lyase_C"/>
    <property type="match status" value="1"/>
</dbReference>
<evidence type="ECO:0000256" key="2">
    <source>
        <dbReference type="ARBA" id="ARBA00022694"/>
    </source>
</evidence>